<keyword evidence="8" id="KW-0520">NAD</keyword>
<evidence type="ECO:0000259" key="11">
    <source>
        <dbReference type="SMART" id="SM00839"/>
    </source>
</evidence>
<dbReference type="InterPro" id="IPR033524">
    <property type="entry name" value="Glu/Leu/Phe/Val_DH_AS"/>
</dbReference>
<dbReference type="Pfam" id="PF00208">
    <property type="entry name" value="ELFV_dehydrog"/>
    <property type="match status" value="1"/>
</dbReference>
<dbReference type="SUPFAM" id="SSF53223">
    <property type="entry name" value="Aminoacid dehydrogenase-like, N-terminal domain"/>
    <property type="match status" value="1"/>
</dbReference>
<evidence type="ECO:0000256" key="7">
    <source>
        <dbReference type="PIRSR" id="PIRSR000185-1"/>
    </source>
</evidence>
<evidence type="ECO:0000256" key="2">
    <source>
        <dbReference type="ARBA" id="ARBA00006382"/>
    </source>
</evidence>
<keyword evidence="13" id="KW-1185">Reference proteome</keyword>
<dbReference type="Pfam" id="PF02812">
    <property type="entry name" value="ELFV_dehydrog_N"/>
    <property type="match status" value="1"/>
</dbReference>
<evidence type="ECO:0000256" key="4">
    <source>
        <dbReference type="ARBA" id="ARBA00023002"/>
    </source>
</evidence>
<evidence type="ECO:0000256" key="1">
    <source>
        <dbReference type="ARBA" id="ARBA00003868"/>
    </source>
</evidence>
<reference evidence="12 13" key="1">
    <citation type="submission" date="2019-03" db="EMBL/GenBank/DDBJ databases">
        <title>Genomic Encyclopedia of Type Strains, Phase III (KMG-III): the genomes of soil and plant-associated and newly described type strains.</title>
        <authorList>
            <person name="Whitman W."/>
        </authorList>
    </citation>
    <scope>NUCLEOTIDE SEQUENCE [LARGE SCALE GENOMIC DNA]</scope>
    <source>
        <strain evidence="12 13">CGMCC 1.7002</strain>
    </source>
</reference>
<feature type="binding site" evidence="8">
    <location>
        <position position="376"/>
    </location>
    <ligand>
        <name>substrate</name>
    </ligand>
</feature>
<comment type="function">
    <text evidence="1">Catalyzes the reversible oxidative deamination of glutamate to alpha-ketoglutarate and ammonia.</text>
</comment>
<dbReference type="PIRSF" id="PIRSF000185">
    <property type="entry name" value="Glu_DH"/>
    <property type="match status" value="1"/>
</dbReference>
<proteinExistence type="inferred from homology"/>
<keyword evidence="8" id="KW-0547">Nucleotide-binding</keyword>
<dbReference type="Gene3D" id="1.10.285.10">
    <property type="entry name" value="Glutamate Dehydrogenase, chain A, domain 3"/>
    <property type="match status" value="2"/>
</dbReference>
<dbReference type="InterPro" id="IPR006096">
    <property type="entry name" value="Glu/Leu/Phe/Val/Trp_DH_C"/>
</dbReference>
<feature type="binding site" evidence="8">
    <location>
        <position position="110"/>
    </location>
    <ligand>
        <name>substrate</name>
    </ligand>
</feature>
<evidence type="ECO:0000256" key="5">
    <source>
        <dbReference type="ARBA" id="ARBA00048584"/>
    </source>
</evidence>
<evidence type="ECO:0000256" key="6">
    <source>
        <dbReference type="PIRNR" id="PIRNR000185"/>
    </source>
</evidence>
<dbReference type="AlphaFoldDB" id="A0A4R6VTM5"/>
<dbReference type="OrthoDB" id="9803297at2"/>
<comment type="catalytic activity">
    <reaction evidence="5">
        <text>L-glutamate + NADP(+) + H2O = 2-oxoglutarate + NH4(+) + NADPH + H(+)</text>
        <dbReference type="Rhea" id="RHEA:11612"/>
        <dbReference type="ChEBI" id="CHEBI:15377"/>
        <dbReference type="ChEBI" id="CHEBI:15378"/>
        <dbReference type="ChEBI" id="CHEBI:16810"/>
        <dbReference type="ChEBI" id="CHEBI:28938"/>
        <dbReference type="ChEBI" id="CHEBI:29985"/>
        <dbReference type="ChEBI" id="CHEBI:57783"/>
        <dbReference type="ChEBI" id="CHEBI:58349"/>
        <dbReference type="EC" id="1.4.1.4"/>
    </reaction>
</comment>
<evidence type="ECO:0000313" key="12">
    <source>
        <dbReference type="EMBL" id="TDQ67443.1"/>
    </source>
</evidence>
<dbReference type="GO" id="GO:0006537">
    <property type="term" value="P:glutamate biosynthetic process"/>
    <property type="evidence" value="ECO:0007669"/>
    <property type="project" value="TreeGrafter"/>
</dbReference>
<dbReference type="Gene3D" id="3.40.50.10860">
    <property type="entry name" value="Leucine Dehydrogenase, chain A, domain 1"/>
    <property type="match status" value="1"/>
</dbReference>
<comment type="similarity">
    <text evidence="2 6 10">Belongs to the Glu/Leu/Phe/Val dehydrogenases family.</text>
</comment>
<dbReference type="InterPro" id="IPR006097">
    <property type="entry name" value="Glu/Leu/Phe/Val/Trp_DH_dimer"/>
</dbReference>
<dbReference type="Proteomes" id="UP000295391">
    <property type="component" value="Unassembled WGS sequence"/>
</dbReference>
<name>A0A4R6VTM5_9HYPH</name>
<evidence type="ECO:0000256" key="3">
    <source>
        <dbReference type="ARBA" id="ARBA00011643"/>
    </source>
</evidence>
<dbReference type="EMBL" id="SNYR01000001">
    <property type="protein sequence ID" value="TDQ67443.1"/>
    <property type="molecule type" value="Genomic_DNA"/>
</dbReference>
<dbReference type="FunFam" id="1.10.285.10:FF:000001">
    <property type="entry name" value="Glutamate dehydrogenase"/>
    <property type="match status" value="1"/>
</dbReference>
<feature type="site" description="Important for catalysis" evidence="9">
    <location>
        <position position="165"/>
    </location>
</feature>
<dbReference type="PANTHER" id="PTHR43571:SF1">
    <property type="entry name" value="NADP-SPECIFIC GLUTAMATE DEHYDROGENASE 1-RELATED"/>
    <property type="match status" value="1"/>
</dbReference>
<dbReference type="FunFam" id="3.40.50.720:FF:000030">
    <property type="entry name" value="Glutamate dehydrogenase"/>
    <property type="match status" value="1"/>
</dbReference>
<gene>
    <name evidence="12" type="ORF">ATL17_1456</name>
</gene>
<protein>
    <recommendedName>
        <fullName evidence="6">Glutamate dehydrogenase</fullName>
    </recommendedName>
</protein>
<evidence type="ECO:0000256" key="9">
    <source>
        <dbReference type="PIRSR" id="PIRSR000185-3"/>
    </source>
</evidence>
<dbReference type="InterPro" id="IPR036291">
    <property type="entry name" value="NAD(P)-bd_dom_sf"/>
</dbReference>
<dbReference type="FunFam" id="3.40.50.10860:FF:000002">
    <property type="entry name" value="Glutamate dehydrogenase"/>
    <property type="match status" value="1"/>
</dbReference>
<comment type="caution">
    <text evidence="12">The sequence shown here is derived from an EMBL/GenBank/DDBJ whole genome shotgun (WGS) entry which is preliminary data.</text>
</comment>
<feature type="binding site" evidence="8">
    <location>
        <position position="113"/>
    </location>
    <ligand>
        <name>substrate</name>
    </ligand>
</feature>
<evidence type="ECO:0000313" key="13">
    <source>
        <dbReference type="Proteomes" id="UP000295391"/>
    </source>
</evidence>
<comment type="subunit">
    <text evidence="3">Homohexamer.</text>
</comment>
<dbReference type="RefSeq" id="WP_133572057.1">
    <property type="nucleotide sequence ID" value="NZ_SNYR01000001.1"/>
</dbReference>
<accession>A0A4R6VTM5</accession>
<dbReference type="GO" id="GO:0000166">
    <property type="term" value="F:nucleotide binding"/>
    <property type="evidence" value="ECO:0007669"/>
    <property type="project" value="UniProtKB-KW"/>
</dbReference>
<feature type="binding site" evidence="8">
    <location>
        <position position="239"/>
    </location>
    <ligand>
        <name>NAD(+)</name>
        <dbReference type="ChEBI" id="CHEBI:57540"/>
    </ligand>
</feature>
<dbReference type="PROSITE" id="PS00074">
    <property type="entry name" value="GLFV_DEHYDROGENASE"/>
    <property type="match status" value="1"/>
</dbReference>
<dbReference type="InterPro" id="IPR046346">
    <property type="entry name" value="Aminoacid_DH-like_N_sf"/>
</dbReference>
<evidence type="ECO:0000256" key="8">
    <source>
        <dbReference type="PIRSR" id="PIRSR000185-2"/>
    </source>
</evidence>
<feature type="binding site" evidence="8">
    <location>
        <position position="208"/>
    </location>
    <ligand>
        <name>NAD(+)</name>
        <dbReference type="ChEBI" id="CHEBI:57540"/>
    </ligand>
</feature>
<dbReference type="PANTHER" id="PTHR43571">
    <property type="entry name" value="NADP-SPECIFIC GLUTAMATE DEHYDROGENASE 1-RELATED"/>
    <property type="match status" value="1"/>
</dbReference>
<dbReference type="NCBIfam" id="NF006929">
    <property type="entry name" value="PRK09414.1"/>
    <property type="match status" value="1"/>
</dbReference>
<dbReference type="PRINTS" id="PR00082">
    <property type="entry name" value="GLFDHDRGNASE"/>
</dbReference>
<dbReference type="InterPro" id="IPR050724">
    <property type="entry name" value="Glu_Leu_Phe_Val_DH"/>
</dbReference>
<dbReference type="InterPro" id="IPR006095">
    <property type="entry name" value="Glu/Leu/Phe/Val/Trp_DH"/>
</dbReference>
<dbReference type="Gene3D" id="3.40.50.720">
    <property type="entry name" value="NAD(P)-binding Rossmann-like Domain"/>
    <property type="match status" value="1"/>
</dbReference>
<keyword evidence="4 6" id="KW-0560">Oxidoreductase</keyword>
<dbReference type="SUPFAM" id="SSF51735">
    <property type="entry name" value="NAD(P)-binding Rossmann-fold domains"/>
    <property type="match status" value="1"/>
</dbReference>
<dbReference type="GO" id="GO:0004354">
    <property type="term" value="F:glutamate dehydrogenase (NADP+) activity"/>
    <property type="evidence" value="ECO:0007669"/>
    <property type="project" value="UniProtKB-EC"/>
</dbReference>
<dbReference type="SMART" id="SM00839">
    <property type="entry name" value="ELFV_dehydrog"/>
    <property type="match status" value="1"/>
</dbReference>
<feature type="active site" description="Proton donor" evidence="7">
    <location>
        <position position="125"/>
    </location>
</feature>
<dbReference type="GO" id="GO:0005829">
    <property type="term" value="C:cytosol"/>
    <property type="evidence" value="ECO:0007669"/>
    <property type="project" value="TreeGrafter"/>
</dbReference>
<feature type="binding site" evidence="8">
    <location>
        <position position="89"/>
    </location>
    <ligand>
        <name>substrate</name>
    </ligand>
</feature>
<evidence type="ECO:0000256" key="10">
    <source>
        <dbReference type="RuleBase" id="RU004417"/>
    </source>
</evidence>
<sequence>MSDFSEIIETLKQNTPEEKQFHQAVEEVAADIGDELRAHEDYRANRVFERLLVPDRIIQFRVSWLDDDQNIQINNGWRVQYNNALGPYKGGLRFAPNVRLDTFKFLGFEQTFKNALTGLPMGGGKGGSDFDPKGKSEHEVMRFCQAFMQELYRHIGSDRDVPAGDIGVGNREIGFLYGAYKQLTGRHEAVLTGKNPGFGGSCVRKEATGYGCVYFLMNMLAHCDDDIKGKRCAVSGAGNVALYTAKKLIERNAKVVTLSDSQGYIIKNDGFDFEELEQIIELKEQKRGTLADFEAENVRYHEGKKPWGEDFEIAIPAATQNEVSGADMAKMIDGNLEIVCEAANMPLQAEAREKAQEKGIVIAPAKAANAGGVAVSGLERSQNAMHLSWPAEKVDKRLRKIMKQIHKDCVACAQDGKRPDYIQGANIAGFRRVADAILAYGVV</sequence>
<organism evidence="12 13">
    <name type="scientific">Maritalea mobilis</name>
    <dbReference type="NCBI Taxonomy" id="483324"/>
    <lineage>
        <taxon>Bacteria</taxon>
        <taxon>Pseudomonadati</taxon>
        <taxon>Pseudomonadota</taxon>
        <taxon>Alphaproteobacteria</taxon>
        <taxon>Hyphomicrobiales</taxon>
        <taxon>Devosiaceae</taxon>
        <taxon>Maritalea</taxon>
    </lineage>
</organism>
<dbReference type="InterPro" id="IPR014362">
    <property type="entry name" value="Glu_DH"/>
</dbReference>
<feature type="binding site" evidence="8">
    <location>
        <position position="164"/>
    </location>
    <ligand>
        <name>substrate</name>
    </ligand>
</feature>
<feature type="domain" description="Glutamate/phenylalanine/leucine/valine/L-tryptophan dehydrogenase C-terminal" evidence="11">
    <location>
        <begin position="201"/>
        <end position="441"/>
    </location>
</feature>